<feature type="compositionally biased region" description="Polar residues" evidence="1">
    <location>
        <begin position="340"/>
        <end position="354"/>
    </location>
</feature>
<gene>
    <name evidence="2" type="ORF">PYW07_015750</name>
</gene>
<feature type="compositionally biased region" description="Basic residues" evidence="1">
    <location>
        <begin position="379"/>
        <end position="390"/>
    </location>
</feature>
<proteinExistence type="predicted"/>
<evidence type="ECO:0008006" key="4">
    <source>
        <dbReference type="Google" id="ProtNLM"/>
    </source>
</evidence>
<dbReference type="EMBL" id="JARGEI010000010">
    <property type="protein sequence ID" value="KAJ8724792.1"/>
    <property type="molecule type" value="Genomic_DNA"/>
</dbReference>
<feature type="region of interest" description="Disordered" evidence="1">
    <location>
        <begin position="30"/>
        <end position="53"/>
    </location>
</feature>
<dbReference type="Proteomes" id="UP001231518">
    <property type="component" value="Chromosome 7"/>
</dbReference>
<feature type="region of interest" description="Disordered" evidence="1">
    <location>
        <begin position="337"/>
        <end position="398"/>
    </location>
</feature>
<accession>A0AAD7YSH3</accession>
<dbReference type="AlphaFoldDB" id="A0AAD7YSH3"/>
<evidence type="ECO:0000256" key="1">
    <source>
        <dbReference type="SAM" id="MobiDB-lite"/>
    </source>
</evidence>
<reference evidence="2" key="1">
    <citation type="submission" date="2023-03" db="EMBL/GenBank/DDBJ databases">
        <title>Chromosome-level genomes of two armyworms, Mythimna separata and Mythimna loreyi, provide insights into the biosynthesis and reception of sex pheromones.</title>
        <authorList>
            <person name="Zhao H."/>
        </authorList>
    </citation>
    <scope>NUCLEOTIDE SEQUENCE</scope>
    <source>
        <strain evidence="2">BeijingLab</strain>
        <tissue evidence="2">Pupa</tissue>
    </source>
</reference>
<name>A0AAD7YSH3_MYTSE</name>
<organism evidence="2 3">
    <name type="scientific">Mythimna separata</name>
    <name type="common">Oriental armyworm</name>
    <name type="synonym">Pseudaletia separata</name>
    <dbReference type="NCBI Taxonomy" id="271217"/>
    <lineage>
        <taxon>Eukaryota</taxon>
        <taxon>Metazoa</taxon>
        <taxon>Ecdysozoa</taxon>
        <taxon>Arthropoda</taxon>
        <taxon>Hexapoda</taxon>
        <taxon>Insecta</taxon>
        <taxon>Pterygota</taxon>
        <taxon>Neoptera</taxon>
        <taxon>Endopterygota</taxon>
        <taxon>Lepidoptera</taxon>
        <taxon>Glossata</taxon>
        <taxon>Ditrysia</taxon>
        <taxon>Noctuoidea</taxon>
        <taxon>Noctuidae</taxon>
        <taxon>Noctuinae</taxon>
        <taxon>Hadenini</taxon>
        <taxon>Mythimna</taxon>
    </lineage>
</organism>
<sequence>MCESNLGNVNILLSSTDDLVDNTNMDVEDNTQRGDTAITGGKRRLDENSSEEGWTEVTRGRNKLVCCREDSGGREKEERIQVCVTCKNPLPKQFALARLFKTHNITSRNINKIKFVHQNKMLITFDNDTGADEFLSCAAFTDLGWYCQRTSEVGISYGLIKAMELDITDEDLKKNLESSVEITSIKRLNKRCLNNPDGNGWTPSETIRLGFKGSSLPPYVYIYNLRVPVERFIFPVTQCANCWKYGHLKIRCPLRKPVCPKCSQHHENCTTSAFTCVNCAGRHMAFDKICPYFKKEKTLRYLMSEFNCTYRKALTIYVPPSPDNVAHVNLSDLAPEASRTHTMNTTNISSILTQPPTEPNEETTSQVRGPDTTNSRTKPLPKRSSKKQNRRPATPALVEDIPWHQVCDSSDSAEYNIDTPHNVQSNQSEQSSSKLNFWHLIRKIKNIIKSKESFQIKIQQSITIFAEWLTHKIVSSLSFDSLFDLFSRNG</sequence>
<evidence type="ECO:0000313" key="3">
    <source>
        <dbReference type="Proteomes" id="UP001231518"/>
    </source>
</evidence>
<evidence type="ECO:0000313" key="2">
    <source>
        <dbReference type="EMBL" id="KAJ8724792.1"/>
    </source>
</evidence>
<comment type="caution">
    <text evidence="2">The sequence shown here is derived from an EMBL/GenBank/DDBJ whole genome shotgun (WGS) entry which is preliminary data.</text>
</comment>
<keyword evidence="3" id="KW-1185">Reference proteome</keyword>
<protein>
    <recommendedName>
        <fullName evidence="4">Gag-like protein</fullName>
    </recommendedName>
</protein>
<feature type="compositionally biased region" description="Polar residues" evidence="1">
    <location>
        <begin position="365"/>
        <end position="377"/>
    </location>
</feature>